<gene>
    <name evidence="2" type="ORF">KSZ_45150</name>
</gene>
<protein>
    <recommendedName>
        <fullName evidence="4">General stress protein 17M-like domain-containing protein</fullName>
    </recommendedName>
</protein>
<proteinExistence type="predicted"/>
<evidence type="ECO:0000313" key="3">
    <source>
        <dbReference type="Proteomes" id="UP000635565"/>
    </source>
</evidence>
<evidence type="ECO:0000313" key="2">
    <source>
        <dbReference type="EMBL" id="GHO86509.1"/>
    </source>
</evidence>
<accession>A0ABQ3VLE3</accession>
<organism evidence="2 3">
    <name type="scientific">Dictyobacter formicarum</name>
    <dbReference type="NCBI Taxonomy" id="2778368"/>
    <lineage>
        <taxon>Bacteria</taxon>
        <taxon>Bacillati</taxon>
        <taxon>Chloroflexota</taxon>
        <taxon>Ktedonobacteria</taxon>
        <taxon>Ktedonobacterales</taxon>
        <taxon>Dictyobacteraceae</taxon>
        <taxon>Dictyobacter</taxon>
    </lineage>
</organism>
<dbReference type="Proteomes" id="UP000635565">
    <property type="component" value="Unassembled WGS sequence"/>
</dbReference>
<name>A0ABQ3VLE3_9CHLR</name>
<sequence length="154" mass="16460">MTTYQTPIVIGIFQDEVQAKNAVDTLRNAGFRYDQVGVAINASTNATSNLQTDLVNLGVSEEQAHYYDEAYKSGKIVVSIRPDGRDSEVQDILTSNGAYNYEQREAAATTPSASTTTETDAADTSAQPQDAVQAEPADAQDEAASTTSNQETAE</sequence>
<evidence type="ECO:0000256" key="1">
    <source>
        <dbReference type="SAM" id="MobiDB-lite"/>
    </source>
</evidence>
<feature type="compositionally biased region" description="Low complexity" evidence="1">
    <location>
        <begin position="106"/>
        <end position="137"/>
    </location>
</feature>
<evidence type="ECO:0008006" key="4">
    <source>
        <dbReference type="Google" id="ProtNLM"/>
    </source>
</evidence>
<reference evidence="2 3" key="1">
    <citation type="journal article" date="2021" name="Int. J. Syst. Evol. Microbiol.">
        <title>Reticulibacter mediterranei gen. nov., sp. nov., within the new family Reticulibacteraceae fam. nov., and Ktedonospora formicarum gen. nov., sp. nov., Ktedonobacter robiniae sp. nov., Dictyobacter formicarum sp. nov. and Dictyobacter arantiisoli sp. nov., belonging to the class Ktedonobacteria.</title>
        <authorList>
            <person name="Yabe S."/>
            <person name="Zheng Y."/>
            <person name="Wang C.M."/>
            <person name="Sakai Y."/>
            <person name="Abe K."/>
            <person name="Yokota A."/>
            <person name="Donadio S."/>
            <person name="Cavaletti L."/>
            <person name="Monciardini P."/>
        </authorList>
    </citation>
    <scope>NUCLEOTIDE SEQUENCE [LARGE SCALE GENOMIC DNA]</scope>
    <source>
        <strain evidence="2 3">SOSP1-9</strain>
    </source>
</reference>
<feature type="compositionally biased region" description="Polar residues" evidence="1">
    <location>
        <begin position="145"/>
        <end position="154"/>
    </location>
</feature>
<dbReference type="RefSeq" id="WP_201364144.1">
    <property type="nucleotide sequence ID" value="NZ_BNJJ01000013.1"/>
</dbReference>
<feature type="region of interest" description="Disordered" evidence="1">
    <location>
        <begin position="96"/>
        <end position="154"/>
    </location>
</feature>
<dbReference type="EMBL" id="BNJJ01000013">
    <property type="protein sequence ID" value="GHO86509.1"/>
    <property type="molecule type" value="Genomic_DNA"/>
</dbReference>
<comment type="caution">
    <text evidence="2">The sequence shown here is derived from an EMBL/GenBank/DDBJ whole genome shotgun (WGS) entry which is preliminary data.</text>
</comment>
<keyword evidence="3" id="KW-1185">Reference proteome</keyword>